<evidence type="ECO:0000313" key="3">
    <source>
        <dbReference type="Proteomes" id="UP001417504"/>
    </source>
</evidence>
<dbReference type="PANTHER" id="PTHR31852">
    <property type="entry name" value="LATE EMBRYOGENESIS ABUNDANT (LEA) HYDROXYPROLINE-RICH GLYCOPROTEIN FAMILY"/>
    <property type="match status" value="1"/>
</dbReference>
<feature type="domain" description="Late embryogenesis abundant protein LEA-2 subgroup" evidence="1">
    <location>
        <begin position="30"/>
        <end position="118"/>
    </location>
</feature>
<evidence type="ECO:0000313" key="2">
    <source>
        <dbReference type="EMBL" id="KAK9145263.1"/>
    </source>
</evidence>
<name>A0AAP0K532_9MAGN</name>
<dbReference type="SUPFAM" id="SSF117070">
    <property type="entry name" value="LEA14-like"/>
    <property type="match status" value="1"/>
</dbReference>
<dbReference type="Gene3D" id="2.60.40.1820">
    <property type="match status" value="1"/>
</dbReference>
<dbReference type="Pfam" id="PF03168">
    <property type="entry name" value="LEA_2"/>
    <property type="match status" value="1"/>
</dbReference>
<dbReference type="InterPro" id="IPR004864">
    <property type="entry name" value="LEA_2"/>
</dbReference>
<accession>A0AAP0K532</accession>
<dbReference type="EMBL" id="JBBNAE010000002">
    <property type="protein sequence ID" value="KAK9145263.1"/>
    <property type="molecule type" value="Genomic_DNA"/>
</dbReference>
<evidence type="ECO:0000259" key="1">
    <source>
        <dbReference type="Pfam" id="PF03168"/>
    </source>
</evidence>
<keyword evidence="3" id="KW-1185">Reference proteome</keyword>
<protein>
    <recommendedName>
        <fullName evidence="1">Late embryogenesis abundant protein LEA-2 subgroup domain-containing protein</fullName>
    </recommendedName>
</protein>
<sequence length="222" mass="24098">MFDGVTIGDIKYISGTIIPDPSANITIDVHVSVKNPNFVSFRYDNGTTTLFYHETKVGEGKTPAGVVNARRTRRMNLSLKMVTARMLEEKALGSEIRSGAMIMSSYTNLNGRVKILGAFKKRESKQNQADKPPRIDITKGIQEGMVGDSITMVHRSPDVPEHPHHSGCWTIVIGTGGGRLDGLGASSIRGGCRVLLGVTIFLPICIILRCFGDFCGGDQCND</sequence>
<dbReference type="InterPro" id="IPR055301">
    <property type="entry name" value="Lea14-like_2"/>
</dbReference>
<gene>
    <name evidence="2" type="ORF">Sjap_005166</name>
</gene>
<dbReference type="AlphaFoldDB" id="A0AAP0K532"/>
<reference evidence="2 3" key="1">
    <citation type="submission" date="2024-01" db="EMBL/GenBank/DDBJ databases">
        <title>Genome assemblies of Stephania.</title>
        <authorList>
            <person name="Yang L."/>
        </authorList>
    </citation>
    <scope>NUCLEOTIDE SEQUENCE [LARGE SCALE GENOMIC DNA]</scope>
    <source>
        <strain evidence="2">QJT</strain>
        <tissue evidence="2">Leaf</tissue>
    </source>
</reference>
<proteinExistence type="predicted"/>
<comment type="caution">
    <text evidence="2">The sequence shown here is derived from an EMBL/GenBank/DDBJ whole genome shotgun (WGS) entry which is preliminary data.</text>
</comment>
<dbReference type="Proteomes" id="UP001417504">
    <property type="component" value="Unassembled WGS sequence"/>
</dbReference>
<organism evidence="2 3">
    <name type="scientific">Stephania japonica</name>
    <dbReference type="NCBI Taxonomy" id="461633"/>
    <lineage>
        <taxon>Eukaryota</taxon>
        <taxon>Viridiplantae</taxon>
        <taxon>Streptophyta</taxon>
        <taxon>Embryophyta</taxon>
        <taxon>Tracheophyta</taxon>
        <taxon>Spermatophyta</taxon>
        <taxon>Magnoliopsida</taxon>
        <taxon>Ranunculales</taxon>
        <taxon>Menispermaceae</taxon>
        <taxon>Menispermoideae</taxon>
        <taxon>Cissampelideae</taxon>
        <taxon>Stephania</taxon>
    </lineage>
</organism>